<organism evidence="1 2">
    <name type="scientific">Acaulospora colombiana</name>
    <dbReference type="NCBI Taxonomy" id="27376"/>
    <lineage>
        <taxon>Eukaryota</taxon>
        <taxon>Fungi</taxon>
        <taxon>Fungi incertae sedis</taxon>
        <taxon>Mucoromycota</taxon>
        <taxon>Glomeromycotina</taxon>
        <taxon>Glomeromycetes</taxon>
        <taxon>Diversisporales</taxon>
        <taxon>Acaulosporaceae</taxon>
        <taxon>Acaulospora</taxon>
    </lineage>
</organism>
<accession>A0ACA9LTF8</accession>
<dbReference type="Proteomes" id="UP000789525">
    <property type="component" value="Unassembled WGS sequence"/>
</dbReference>
<protein>
    <submittedName>
        <fullName evidence="1">1902_t:CDS:1</fullName>
    </submittedName>
</protein>
<proteinExistence type="predicted"/>
<keyword evidence="2" id="KW-1185">Reference proteome</keyword>
<comment type="caution">
    <text evidence="1">The sequence shown here is derived from an EMBL/GenBank/DDBJ whole genome shotgun (WGS) entry which is preliminary data.</text>
</comment>
<reference evidence="1" key="1">
    <citation type="submission" date="2021-06" db="EMBL/GenBank/DDBJ databases">
        <authorList>
            <person name="Kallberg Y."/>
            <person name="Tangrot J."/>
            <person name="Rosling A."/>
        </authorList>
    </citation>
    <scope>NUCLEOTIDE SEQUENCE</scope>
    <source>
        <strain evidence="1">CL356</strain>
    </source>
</reference>
<name>A0ACA9LTF8_9GLOM</name>
<gene>
    <name evidence="1" type="ORF">ACOLOM_LOCUS4747</name>
</gene>
<evidence type="ECO:0000313" key="2">
    <source>
        <dbReference type="Proteomes" id="UP000789525"/>
    </source>
</evidence>
<evidence type="ECO:0000313" key="1">
    <source>
        <dbReference type="EMBL" id="CAG8548311.1"/>
    </source>
</evidence>
<sequence>MEALTRGGPGGTPRPIEMLAHDPLRYVGDMLAWVHQNVASEKEYLEGLFECKKQEVEADNGNITGESDDIIIQDLLDRDFDGICRSLKTRVEQVLGSQQGAITAYRILNLIQFYKITIGRILGPNAALSNTLQEITESASMIFFNTLNSQAEQLLRYIQTPGPDLMPPPAVKETVLQLNEIMASYETSLVTTNEREDDFRVVLDAILDPLFQMCELGAKDLSRFNQAIYMLSLTKYTFTRGRVMALEKQIEENLEILVDGQYARLLRLSGLGPIVQVMETKDEDTPLSLMPNMDTNTLTNVMARLDSSLFFAHNDTLKLPAQLAMKVNKRVSKMFVEMYKRISEAIKDPKNRYEFPATILAKTVDEVENMLMD</sequence>
<dbReference type="EMBL" id="CAJVPT010008105">
    <property type="protein sequence ID" value="CAG8548311.1"/>
    <property type="molecule type" value="Genomic_DNA"/>
</dbReference>